<comment type="caution">
    <text evidence="1">The sequence shown here is derived from an EMBL/GenBank/DDBJ whole genome shotgun (WGS) entry which is preliminary data.</text>
</comment>
<dbReference type="AlphaFoldDB" id="A0A833ZU01"/>
<sequence length="154" mass="16921">MAGHLARITMAVDVTPALELLSDAAVALRTHLALSQRQAHEAEERSARAMGLAEGLGKELQVARLGVAELQEGTNSLMATVKDAGERVRRTRAEAQELLRQVQSSWSRLEGLERRLVQNEQTLGEKAATLWALEKRAAELLEHLQLWASAYATC</sequence>
<reference evidence="1 2" key="1">
    <citation type="journal article" date="2020" name="Nature">
        <title>Six reference-quality genomes reveal evolution of bat adaptations.</title>
        <authorList>
            <person name="Jebb D."/>
            <person name="Huang Z."/>
            <person name="Pippel M."/>
            <person name="Hughes G.M."/>
            <person name="Lavrichenko K."/>
            <person name="Devanna P."/>
            <person name="Winkler S."/>
            <person name="Jermiin L.S."/>
            <person name="Skirmuntt E.C."/>
            <person name="Katzourakis A."/>
            <person name="Burkitt-Gray L."/>
            <person name="Ray D.A."/>
            <person name="Sullivan K.A.M."/>
            <person name="Roscito J.G."/>
            <person name="Kirilenko B.M."/>
            <person name="Davalos L.M."/>
            <person name="Corthals A.P."/>
            <person name="Power M.L."/>
            <person name="Jones G."/>
            <person name="Ransome R.D."/>
            <person name="Dechmann D.K.N."/>
            <person name="Locatelli A.G."/>
            <person name="Puechmaille S.J."/>
            <person name="Fedrigo O."/>
            <person name="Jarvis E.D."/>
            <person name="Hiller M."/>
            <person name="Vernes S.C."/>
            <person name="Myers E.W."/>
            <person name="Teeling E.C."/>
        </authorList>
    </citation>
    <scope>NUCLEOTIDE SEQUENCE [LARGE SCALE GENOMIC DNA]</scope>
    <source>
        <strain evidence="1">Bat1K_MPI-CBG_1</strain>
    </source>
</reference>
<evidence type="ECO:0000313" key="1">
    <source>
        <dbReference type="EMBL" id="KAF6099885.1"/>
    </source>
</evidence>
<protein>
    <submittedName>
        <fullName evidence="1">Uncharacterized protein</fullName>
    </submittedName>
</protein>
<proteinExistence type="predicted"/>
<dbReference type="EMBL" id="JABVXQ010000007">
    <property type="protein sequence ID" value="KAF6099885.1"/>
    <property type="molecule type" value="Genomic_DNA"/>
</dbReference>
<name>A0A833ZU01_9CHIR</name>
<organism evidence="1 2">
    <name type="scientific">Phyllostomus discolor</name>
    <name type="common">pale spear-nosed bat</name>
    <dbReference type="NCBI Taxonomy" id="89673"/>
    <lineage>
        <taxon>Eukaryota</taxon>
        <taxon>Metazoa</taxon>
        <taxon>Chordata</taxon>
        <taxon>Craniata</taxon>
        <taxon>Vertebrata</taxon>
        <taxon>Euteleostomi</taxon>
        <taxon>Mammalia</taxon>
        <taxon>Eutheria</taxon>
        <taxon>Laurasiatheria</taxon>
        <taxon>Chiroptera</taxon>
        <taxon>Yangochiroptera</taxon>
        <taxon>Phyllostomidae</taxon>
        <taxon>Phyllostominae</taxon>
        <taxon>Phyllostomus</taxon>
    </lineage>
</organism>
<gene>
    <name evidence="1" type="ORF">HJG60_011610</name>
</gene>
<evidence type="ECO:0000313" key="2">
    <source>
        <dbReference type="Proteomes" id="UP000664940"/>
    </source>
</evidence>
<accession>A0A833ZU01</accession>
<dbReference type="Proteomes" id="UP000664940">
    <property type="component" value="Unassembled WGS sequence"/>
</dbReference>